<feature type="domain" description="Methyltransferase TRM13" evidence="2">
    <location>
        <begin position="748"/>
        <end position="875"/>
    </location>
</feature>
<gene>
    <name evidence="3" type="ORF">CGC20_11720</name>
</gene>
<name>A0A504X748_LEIDO</name>
<dbReference type="PANTHER" id="PTHR12998:SF1">
    <property type="entry name" value="TRNA:M(4)X MODIFICATION ENZYME TRM13"/>
    <property type="match status" value="1"/>
</dbReference>
<evidence type="ECO:0000259" key="2">
    <source>
        <dbReference type="Pfam" id="PF05206"/>
    </source>
</evidence>
<comment type="catalytic activity">
    <reaction evidence="1">
        <text>cytidine(4) in tRNA(Gly)(GCC) + S-adenosyl-L-methionine = 2'-O-methylcytidine(4) in tRNA(Gly)(GCC) + S-adenosyl-L-homocysteine + H(+)</text>
        <dbReference type="Rhea" id="RHEA:43192"/>
        <dbReference type="Rhea" id="RHEA-COMP:10399"/>
        <dbReference type="Rhea" id="RHEA-COMP:10400"/>
        <dbReference type="ChEBI" id="CHEBI:15378"/>
        <dbReference type="ChEBI" id="CHEBI:57856"/>
        <dbReference type="ChEBI" id="CHEBI:59789"/>
        <dbReference type="ChEBI" id="CHEBI:74495"/>
        <dbReference type="ChEBI" id="CHEBI:82748"/>
        <dbReference type="EC" id="2.1.1.225"/>
    </reaction>
</comment>
<comment type="similarity">
    <text evidence="1">Belongs to the methyltransferase TRM13 family.</text>
</comment>
<comment type="catalytic activity">
    <reaction evidence="1">
        <text>cytidine(4) in tRNA(Pro) + S-adenosyl-L-methionine = 2'-O-methylcytidine(4) in tRNA(Pro) + S-adenosyl-L-homocysteine + H(+)</text>
        <dbReference type="Rhea" id="RHEA:32767"/>
        <dbReference type="Rhea" id="RHEA-COMP:10397"/>
        <dbReference type="Rhea" id="RHEA-COMP:10398"/>
        <dbReference type="ChEBI" id="CHEBI:15378"/>
        <dbReference type="ChEBI" id="CHEBI:57856"/>
        <dbReference type="ChEBI" id="CHEBI:59789"/>
        <dbReference type="ChEBI" id="CHEBI:74495"/>
        <dbReference type="ChEBI" id="CHEBI:82748"/>
        <dbReference type="EC" id="2.1.1.225"/>
    </reaction>
</comment>
<keyword evidence="1" id="KW-0862">Zinc</keyword>
<keyword evidence="1" id="KW-0819">tRNA processing</keyword>
<dbReference type="InterPro" id="IPR039044">
    <property type="entry name" value="Trm13"/>
</dbReference>
<dbReference type="PANTHER" id="PTHR12998">
    <property type="entry name" value="TRNA:M(4)X MODIFICATION ENZYME TRM13 HOMOLOG"/>
    <property type="match status" value="1"/>
</dbReference>
<keyword evidence="1" id="KW-0479">Metal-binding</keyword>
<dbReference type="VEuPathDB" id="TriTrypDB:LdCL_240010400"/>
<comment type="caution">
    <text evidence="3">The sequence shown here is derived from an EMBL/GenBank/DDBJ whole genome shotgun (WGS) entry which is preliminary data.</text>
</comment>
<dbReference type="AlphaFoldDB" id="A0A504X748"/>
<dbReference type="InterPro" id="IPR007871">
    <property type="entry name" value="Methyltransferase_TRM13"/>
</dbReference>
<dbReference type="GO" id="GO:0030488">
    <property type="term" value="P:tRNA methylation"/>
    <property type="evidence" value="ECO:0007669"/>
    <property type="project" value="InterPro"/>
</dbReference>
<keyword evidence="1 3" id="KW-0489">Methyltransferase</keyword>
<comment type="function">
    <text evidence="1">tRNA methylase which 2'-O-methylates cytidine(4) in tRNA(Pro) and tRNA(Gly)(GCC), and adenosine(4) in tRNA(His).</text>
</comment>
<dbReference type="EMBL" id="RHLD01000021">
    <property type="protein sequence ID" value="TPP44866.1"/>
    <property type="molecule type" value="Genomic_DNA"/>
</dbReference>
<dbReference type="VEuPathDB" id="TriTrypDB:LDHU3_24.0670"/>
<dbReference type="EC" id="2.1.1.225" evidence="1"/>
<protein>
    <recommendedName>
        <fullName evidence="1">tRNA:m(4)X modification enzyme TRM13</fullName>
        <ecNumber evidence="1">2.1.1.225</ecNumber>
    </recommendedName>
</protein>
<sequence>MWRPCKRLRRCSAYVAAPSTAAAAALGTPQRHCAETIGKAQYASNSEHHGLAASATLPTATALRRRKLRCLRGAYHASRAVAQLLLPLLQPARSILGYMDMTDAMKNLATALEGSPVSLEHEGPLQDAHLIAIRDLATSATVTDLRSRLLNGSLCPRGATSLTAALWNKTSVRDYQKCLLAARQARLDAGHSFNGYDHLAEAGAAMRSAMCSDVAEPKTCAEWARLIDLYTSFLPDRSHIHELENLPQEIAIGELLRETRLQCDSVVIDPFFPAHSIDCCPRLGVDEVLRHLEAQESLPRILVLAPCCFNKITVDRYCDAAYLRQVMGIGSEEALARVNRLTDWNMSCYQSTHERMLARVEAARRSSATSGRGCACEVQIAMEASASQALPAVDGSSGATAPLFCYQRRSGPRSIANSITCTHDFALLVEALLNYGRMQWLQQRHYDVHLVQYVPDNYRCKQRQYHSVLWSLQFVLALLHHARKGAARARQQQHERGNAREDNSCCCSTSTGAADTESDTLIAFQAAADGALASFATQGPLSASQLLSLQNSLTDADVRDLCVQCMRHFITQQQQPAPTLTSVQQPLFSAENVFAAPTPLLLVLWPTESVRQHYTWALEVAHHHRIDHSDLLAIPGYLQEAGLHARRVFAGYSGAKHDERSTVAQDSEQRAAHEWARLIDLYTSFLPDRSHIHELENLPQEIAIGELLRETRLQCDSVVIDPFFPAHSIDCCPRLGVDEVLRHLEAQESLPRILVLAPCCFSKCSLDTYIDPDFVSALLGLGSAAAFCHLTRLTDWNASVHQRLQGVALSGRGPSASVSKKSVRYFVSCPEGIAASVEAVVSQGRVQWLQRHGYIVRLVEYVPDCVTPKNRCMVAYRT</sequence>
<evidence type="ECO:0000313" key="4">
    <source>
        <dbReference type="Proteomes" id="UP000318821"/>
    </source>
</evidence>
<comment type="catalytic activity">
    <reaction evidence="1">
        <text>adenosine(4) in tRNA(His) + S-adenosyl-L-methionine = 2'-O-methyladenosine(4) in tRNA(His) + S-adenosyl-L-homocysteine + H(+)</text>
        <dbReference type="Rhea" id="RHEA:43196"/>
        <dbReference type="Rhea" id="RHEA-COMP:10401"/>
        <dbReference type="Rhea" id="RHEA-COMP:10402"/>
        <dbReference type="ChEBI" id="CHEBI:15378"/>
        <dbReference type="ChEBI" id="CHEBI:57856"/>
        <dbReference type="ChEBI" id="CHEBI:59789"/>
        <dbReference type="ChEBI" id="CHEBI:74411"/>
        <dbReference type="ChEBI" id="CHEBI:74477"/>
        <dbReference type="EC" id="2.1.1.225"/>
    </reaction>
</comment>
<keyword evidence="1" id="KW-0863">Zinc-finger</keyword>
<dbReference type="Pfam" id="PF05206">
    <property type="entry name" value="TRM13"/>
    <property type="match status" value="1"/>
</dbReference>
<reference evidence="4" key="1">
    <citation type="submission" date="2019-02" db="EMBL/GenBank/DDBJ databases">
        <title>FDA dAtabase for Regulatory Grade micrObial Sequences (FDA-ARGOS): Supporting development and validation of Infectious Disease Dx tests.</title>
        <authorList>
            <person name="Duncan R."/>
            <person name="Fisher C."/>
            <person name="Tallon L."/>
            <person name="Sadzewicz L."/>
            <person name="Sengamalay N."/>
            <person name="Ott S."/>
            <person name="Godinez A."/>
            <person name="Nagaraj S."/>
            <person name="Vavikolanu K."/>
            <person name="Vyas G."/>
            <person name="Nadendla S."/>
            <person name="Aluvathingal J."/>
            <person name="Sichtig H."/>
        </authorList>
    </citation>
    <scope>NUCLEOTIDE SEQUENCE [LARGE SCALE GENOMIC DNA]</scope>
    <source>
        <strain evidence="4">FDAARGOS_360</strain>
    </source>
</reference>
<keyword evidence="1" id="KW-0949">S-adenosyl-L-methionine</keyword>
<dbReference type="VEuPathDB" id="TriTrypDB:LdBPK_240550.1"/>
<proteinExistence type="inferred from homology"/>
<organism evidence="3 4">
    <name type="scientific">Leishmania donovani</name>
    <dbReference type="NCBI Taxonomy" id="5661"/>
    <lineage>
        <taxon>Eukaryota</taxon>
        <taxon>Discoba</taxon>
        <taxon>Euglenozoa</taxon>
        <taxon>Kinetoplastea</taxon>
        <taxon>Metakinetoplastina</taxon>
        <taxon>Trypanosomatida</taxon>
        <taxon>Trypanosomatidae</taxon>
        <taxon>Leishmaniinae</taxon>
        <taxon>Leishmania</taxon>
    </lineage>
</organism>
<dbReference type="GO" id="GO:0106050">
    <property type="term" value="F:tRNA 2'-O-methyltransferase activity"/>
    <property type="evidence" value="ECO:0007669"/>
    <property type="project" value="UniProtKB-UniRule"/>
</dbReference>
<evidence type="ECO:0000313" key="3">
    <source>
        <dbReference type="EMBL" id="TPP44866.1"/>
    </source>
</evidence>
<evidence type="ECO:0000256" key="1">
    <source>
        <dbReference type="RuleBase" id="RU367103"/>
    </source>
</evidence>
<keyword evidence="1 3" id="KW-0808">Transferase</keyword>
<dbReference type="Proteomes" id="UP000318821">
    <property type="component" value="Unassembled WGS sequence"/>
</dbReference>
<dbReference type="GO" id="GO:0008270">
    <property type="term" value="F:zinc ion binding"/>
    <property type="evidence" value="ECO:0007669"/>
    <property type="project" value="UniProtKB-KW"/>
</dbReference>
<accession>A0A504X748</accession>